<comment type="caution">
    <text evidence="1">The sequence shown here is derived from an EMBL/GenBank/DDBJ whole genome shotgun (WGS) entry which is preliminary data.</text>
</comment>
<keyword evidence="2" id="KW-1185">Reference proteome</keyword>
<protein>
    <submittedName>
        <fullName evidence="1">Uncharacterized protein</fullName>
    </submittedName>
</protein>
<organism evidence="1 2">
    <name type="scientific">Dendrolimus kikuchii</name>
    <dbReference type="NCBI Taxonomy" id="765133"/>
    <lineage>
        <taxon>Eukaryota</taxon>
        <taxon>Metazoa</taxon>
        <taxon>Ecdysozoa</taxon>
        <taxon>Arthropoda</taxon>
        <taxon>Hexapoda</taxon>
        <taxon>Insecta</taxon>
        <taxon>Pterygota</taxon>
        <taxon>Neoptera</taxon>
        <taxon>Endopterygota</taxon>
        <taxon>Lepidoptera</taxon>
        <taxon>Glossata</taxon>
        <taxon>Ditrysia</taxon>
        <taxon>Bombycoidea</taxon>
        <taxon>Lasiocampidae</taxon>
        <taxon>Dendrolimus</taxon>
    </lineage>
</organism>
<proteinExistence type="predicted"/>
<evidence type="ECO:0000313" key="2">
    <source>
        <dbReference type="Proteomes" id="UP000824533"/>
    </source>
</evidence>
<evidence type="ECO:0000313" key="1">
    <source>
        <dbReference type="EMBL" id="KAJ0179920.1"/>
    </source>
</evidence>
<accession>A0ACC1D7V7</accession>
<dbReference type="Proteomes" id="UP000824533">
    <property type="component" value="Linkage Group LG07"/>
</dbReference>
<name>A0ACC1D7V7_9NEOP</name>
<reference evidence="1 2" key="1">
    <citation type="journal article" date="2021" name="Front. Genet.">
        <title>Chromosome-Level Genome Assembly Reveals Significant Gene Expansion in the Toll and IMD Signaling Pathways of Dendrolimus kikuchii.</title>
        <authorList>
            <person name="Zhou J."/>
            <person name="Wu P."/>
            <person name="Xiong Z."/>
            <person name="Liu N."/>
            <person name="Zhao N."/>
            <person name="Ji M."/>
            <person name="Qiu Y."/>
            <person name="Yang B."/>
        </authorList>
    </citation>
    <scope>NUCLEOTIDE SEQUENCE [LARGE SCALE GENOMIC DNA]</scope>
    <source>
        <strain evidence="1">Ann1</strain>
    </source>
</reference>
<gene>
    <name evidence="1" type="ORF">K1T71_004511</name>
</gene>
<sequence length="165" mass="18524">MNLIIIRIAMILLYIFVYVDSAPYKSGNDVLDSTNNFPGKRSRINRDISFGFPSLGFQIRNSFPVTNVLDVFGVRKNENDIPTQQELKSETNIPNYGQLTKAVDEEPTISKEIIKEVEIVDFYTPIATTTEYMSNTETEASTTEDYALSQRSEVAPAVLSSLLGR</sequence>
<dbReference type="EMBL" id="CM034393">
    <property type="protein sequence ID" value="KAJ0179920.1"/>
    <property type="molecule type" value="Genomic_DNA"/>
</dbReference>